<keyword evidence="3" id="KW-0472">Membrane</keyword>
<evidence type="ECO:0000256" key="3">
    <source>
        <dbReference type="SAM" id="Phobius"/>
    </source>
</evidence>
<proteinExistence type="inferred from homology"/>
<evidence type="ECO:0000256" key="1">
    <source>
        <dbReference type="ARBA" id="ARBA00004141"/>
    </source>
</evidence>
<accession>A0A0H5RAR4</accession>
<dbReference type="InterPro" id="IPR016688">
    <property type="entry name" value="MscS-like_plants/fungi"/>
</dbReference>
<keyword evidence="3" id="KW-1133">Transmembrane helix</keyword>
<reference evidence="4" key="1">
    <citation type="submission" date="2015-04" db="EMBL/GenBank/DDBJ databases">
        <title>The genome sequence of the plant pathogenic Rhizarian Plasmodiophora brassicae reveals insights in its biotrophic life cycle and the origin of chitin synthesis.</title>
        <authorList>
            <person name="Schwelm A."/>
            <person name="Fogelqvist J."/>
            <person name="Knaust A."/>
            <person name="Julke S."/>
            <person name="Lilja T."/>
            <person name="Dhandapani V."/>
            <person name="Bonilla-Rosso G."/>
            <person name="Karlsson M."/>
            <person name="Shevchenko A."/>
            <person name="Choi S.R."/>
            <person name="Kim H.G."/>
            <person name="Park J.Y."/>
            <person name="Lim Y.P."/>
            <person name="Ludwig-Muller J."/>
            <person name="Dixelius C."/>
        </authorList>
    </citation>
    <scope>NUCLEOTIDE SEQUENCE</scope>
    <source>
        <tissue evidence="4">Potato root galls</tissue>
    </source>
</reference>
<dbReference type="GO" id="GO:0008381">
    <property type="term" value="F:mechanosensitive monoatomic ion channel activity"/>
    <property type="evidence" value="ECO:0007669"/>
    <property type="project" value="TreeGrafter"/>
</dbReference>
<dbReference type="PANTHER" id="PTHR31618">
    <property type="entry name" value="MECHANOSENSITIVE ION CHANNEL PROTEIN 5"/>
    <property type="match status" value="1"/>
</dbReference>
<comment type="similarity">
    <text evidence="2">Belongs to the MscS (TC 1.A.23) family.</text>
</comment>
<dbReference type="GO" id="GO:0006820">
    <property type="term" value="P:monoatomic anion transport"/>
    <property type="evidence" value="ECO:0007669"/>
    <property type="project" value="TreeGrafter"/>
</dbReference>
<dbReference type="GO" id="GO:0005886">
    <property type="term" value="C:plasma membrane"/>
    <property type="evidence" value="ECO:0007669"/>
    <property type="project" value="TreeGrafter"/>
</dbReference>
<protein>
    <recommendedName>
        <fullName evidence="5">Mechanosensitive ion channel protein</fullName>
    </recommendedName>
</protein>
<dbReference type="EMBL" id="HACM01010419">
    <property type="protein sequence ID" value="CRZ10861.1"/>
    <property type="molecule type" value="Transcribed_RNA"/>
</dbReference>
<name>A0A0H5RAR4_9EUKA</name>
<feature type="transmembrane region" description="Helical" evidence="3">
    <location>
        <begin position="249"/>
        <end position="272"/>
    </location>
</feature>
<dbReference type="AlphaFoldDB" id="A0A0H5RAR4"/>
<feature type="transmembrane region" description="Helical" evidence="3">
    <location>
        <begin position="278"/>
        <end position="298"/>
    </location>
</feature>
<feature type="transmembrane region" description="Helical" evidence="3">
    <location>
        <begin position="16"/>
        <end position="35"/>
    </location>
</feature>
<dbReference type="PANTHER" id="PTHR31618:SF1">
    <property type="entry name" value="EF-HAND DOMAIN-CONTAINING PROTEIN"/>
    <property type="match status" value="1"/>
</dbReference>
<organism evidence="4">
    <name type="scientific">Spongospora subterranea</name>
    <dbReference type="NCBI Taxonomy" id="70186"/>
    <lineage>
        <taxon>Eukaryota</taxon>
        <taxon>Sar</taxon>
        <taxon>Rhizaria</taxon>
        <taxon>Endomyxa</taxon>
        <taxon>Phytomyxea</taxon>
        <taxon>Plasmodiophorida</taxon>
        <taxon>Plasmodiophoridae</taxon>
        <taxon>Spongospora</taxon>
    </lineage>
</organism>
<keyword evidence="3" id="KW-0812">Transmembrane</keyword>
<evidence type="ECO:0000256" key="2">
    <source>
        <dbReference type="ARBA" id="ARBA00008017"/>
    </source>
</evidence>
<evidence type="ECO:0008006" key="5">
    <source>
        <dbReference type="Google" id="ProtNLM"/>
    </source>
</evidence>
<comment type="subcellular location">
    <subcellularLocation>
        <location evidence="1">Membrane</location>
        <topology evidence="1">Multi-pass membrane protein</topology>
    </subcellularLocation>
</comment>
<sequence length="498" mass="56544">MPSWLFPLVQKSSSGYIRVIIMAASVEGFILDWWLDTRSFNSKYITIAHAILQSLYVVGIVFICRNMSNVLLEMWAAAKSFGKRIEAIVFLEKILQDLCCRNQKDREALDLIRQAAEAKNYLLSSALNIRDNPMVFPLIHEEDRWSFSTEASIEVSTVKDMGLIAEIVFANIVEDSRPTFNAFKEPVISLETFASYFHTPLLGVKCFRLMFLRQGNAMLVKEVTQAQFVAAFQSIINTRSVLANRLKSFANLLTLANTVISGMFWLLIIFIVCRNFGYELNQLITTISALILGVSFALSKTISRAVESVVFVFGSKPYQVNDGVIILGDWYQVHHIGLLETQFLDRVNKRVRFSNQFLADIPIINMTNSFGCVTRIAIQICFDTSMETLEKLKASILKYTVMHPEHWKPRVTVFLNDISTTTSVELEIRIESVYRYVDGGTFRIADTELKHHIRKKMYKLGIEFLETTKPLEITKLPTLAGQHSKPVGTSAATHPVKH</sequence>
<feature type="transmembrane region" description="Helical" evidence="3">
    <location>
        <begin position="47"/>
        <end position="64"/>
    </location>
</feature>
<evidence type="ECO:0000313" key="4">
    <source>
        <dbReference type="EMBL" id="CRZ10861.1"/>
    </source>
</evidence>